<evidence type="ECO:0000313" key="9">
    <source>
        <dbReference type="EMBL" id="ERN15839.1"/>
    </source>
</evidence>
<feature type="domain" description="GOST seven transmembrane" evidence="7">
    <location>
        <begin position="180"/>
        <end position="420"/>
    </location>
</feature>
<dbReference type="Pfam" id="PF21904">
    <property type="entry name" value="CAND6-7_N"/>
    <property type="match status" value="1"/>
</dbReference>
<evidence type="ECO:0000256" key="5">
    <source>
        <dbReference type="ARBA" id="ARBA00023136"/>
    </source>
</evidence>
<sequence length="448" mass="51842">MGKAQILQVSNPYLQILAIVMVIQCFNVSVAEIRDTRILSDSRPMIFFERFGFTNTGHAYVAIKNVSWKLRHGQSELDPTSMGFFLLTEASHWKIMNEYVYTQFFCITSSQYILPLFNLTDLELDYSHNSTIQVMQPDEYTLVFGNCQPEFEIIMDVHTEMYNMDGDVRDFLPSGQTQLPILYLFYFVIYCLFIGLWINICMRHRMTMDKIHVIMGGLLFVKALKLGCAAEDQYFVKMTGTPHGWDIAFYVFGFFKGIMLFTVIVLIGTGWSFLKPYLQEREKKVLMVVIPLQVLENMASVVIGESGPFAKDWIAWNHIFLIIDLACCCAIVIPIIWSIRTLREALKTDGKAARNLEKLTLFRQFYMVVVGYLYFTRIVVSAIGSLASYRYEWIKNLSEEGASLAFYVFVFYKFRPLERNPYFLVDDDEGKAVAELARALEDEDEFEL</sequence>
<evidence type="ECO:0000256" key="4">
    <source>
        <dbReference type="ARBA" id="ARBA00022989"/>
    </source>
</evidence>
<evidence type="ECO:0000313" key="10">
    <source>
        <dbReference type="Proteomes" id="UP000017836"/>
    </source>
</evidence>
<dbReference type="OMA" id="SYKYQWG"/>
<dbReference type="InterPro" id="IPR053937">
    <property type="entry name" value="GOST_TM"/>
</dbReference>
<dbReference type="HOGENOM" id="CLU_020277_4_0_1"/>
<feature type="domain" description="CAND6/7 N-terminal" evidence="8">
    <location>
        <begin position="36"/>
        <end position="163"/>
    </location>
</feature>
<keyword evidence="2 6" id="KW-0812">Transmembrane</keyword>
<name>U5D085_AMBTC</name>
<evidence type="ECO:0000259" key="8">
    <source>
        <dbReference type="Pfam" id="PF21904"/>
    </source>
</evidence>
<dbReference type="Proteomes" id="UP000017836">
    <property type="component" value="Unassembled WGS sequence"/>
</dbReference>
<feature type="transmembrane region" description="Helical" evidence="6">
    <location>
        <begin position="181"/>
        <end position="199"/>
    </location>
</feature>
<dbReference type="OrthoDB" id="29657at2759"/>
<dbReference type="AlphaFoldDB" id="U5D085"/>
<keyword evidence="4 6" id="KW-1133">Transmembrane helix</keyword>
<evidence type="ECO:0000259" key="7">
    <source>
        <dbReference type="Pfam" id="PF06814"/>
    </source>
</evidence>
<evidence type="ECO:0000256" key="6">
    <source>
        <dbReference type="SAM" id="Phobius"/>
    </source>
</evidence>
<dbReference type="PANTHER" id="PTHR21229:SF21">
    <property type="entry name" value="OS04G0508600 PROTEIN"/>
    <property type="match status" value="1"/>
</dbReference>
<accession>U5D085</accession>
<dbReference type="GO" id="GO:0016020">
    <property type="term" value="C:membrane"/>
    <property type="evidence" value="ECO:0000318"/>
    <property type="project" value="GO_Central"/>
</dbReference>
<keyword evidence="10" id="KW-1185">Reference proteome</keyword>
<organism evidence="9 10">
    <name type="scientific">Amborella trichopoda</name>
    <dbReference type="NCBI Taxonomy" id="13333"/>
    <lineage>
        <taxon>Eukaryota</taxon>
        <taxon>Viridiplantae</taxon>
        <taxon>Streptophyta</taxon>
        <taxon>Embryophyta</taxon>
        <taxon>Tracheophyta</taxon>
        <taxon>Spermatophyta</taxon>
        <taxon>Magnoliopsida</taxon>
        <taxon>Amborellales</taxon>
        <taxon>Amborellaceae</taxon>
        <taxon>Amborella</taxon>
    </lineage>
</organism>
<evidence type="ECO:0000256" key="2">
    <source>
        <dbReference type="ARBA" id="ARBA00022692"/>
    </source>
</evidence>
<dbReference type="Gramene" id="ERN15839">
    <property type="protein sequence ID" value="ERN15839"/>
    <property type="gene ID" value="AMTR_s00039p00168460"/>
</dbReference>
<protein>
    <recommendedName>
        <fullName evidence="11">Protein GPR107</fullName>
    </recommendedName>
</protein>
<feature type="transmembrane region" description="Helical" evidence="6">
    <location>
        <begin position="365"/>
        <end position="387"/>
    </location>
</feature>
<evidence type="ECO:0000256" key="3">
    <source>
        <dbReference type="ARBA" id="ARBA00022729"/>
    </source>
</evidence>
<dbReference type="EMBL" id="KI392495">
    <property type="protein sequence ID" value="ERN15839.1"/>
    <property type="molecule type" value="Genomic_DNA"/>
</dbReference>
<dbReference type="InterPro" id="IPR054103">
    <property type="entry name" value="CAND6-7_N"/>
</dbReference>
<dbReference type="GO" id="GO:0005794">
    <property type="term" value="C:Golgi apparatus"/>
    <property type="evidence" value="ECO:0000318"/>
    <property type="project" value="GO_Central"/>
</dbReference>
<proteinExistence type="predicted"/>
<dbReference type="PANTHER" id="PTHR21229">
    <property type="entry name" value="LUNG SEVEN TRANSMEMBRANE RECEPTOR"/>
    <property type="match status" value="1"/>
</dbReference>
<dbReference type="KEGG" id="atr:18444132"/>
<gene>
    <name evidence="9" type="ORF">AMTR_s00039p00168460</name>
</gene>
<keyword evidence="5 6" id="KW-0472">Membrane</keyword>
<reference evidence="10" key="1">
    <citation type="journal article" date="2013" name="Science">
        <title>The Amborella genome and the evolution of flowering plants.</title>
        <authorList>
            <consortium name="Amborella Genome Project"/>
        </authorList>
    </citation>
    <scope>NUCLEOTIDE SEQUENCE [LARGE SCALE GENOMIC DNA]</scope>
</reference>
<dbReference type="Pfam" id="PF06814">
    <property type="entry name" value="GOST_TM"/>
    <property type="match status" value="1"/>
</dbReference>
<evidence type="ECO:0000256" key="1">
    <source>
        <dbReference type="ARBA" id="ARBA00004141"/>
    </source>
</evidence>
<dbReference type="eggNOG" id="KOG2569">
    <property type="taxonomic scope" value="Eukaryota"/>
</dbReference>
<dbReference type="InterPro" id="IPR009637">
    <property type="entry name" value="GPR107/GPR108-like"/>
</dbReference>
<feature type="transmembrane region" description="Helical" evidence="6">
    <location>
        <begin position="247"/>
        <end position="273"/>
    </location>
</feature>
<evidence type="ECO:0008006" key="11">
    <source>
        <dbReference type="Google" id="ProtNLM"/>
    </source>
</evidence>
<keyword evidence="3" id="KW-0732">Signal</keyword>
<comment type="subcellular location">
    <subcellularLocation>
        <location evidence="1">Membrane</location>
        <topology evidence="1">Multi-pass membrane protein</topology>
    </subcellularLocation>
</comment>
<feature type="transmembrane region" description="Helical" evidence="6">
    <location>
        <begin position="315"/>
        <end position="337"/>
    </location>
</feature>